<evidence type="ECO:0000256" key="1">
    <source>
        <dbReference type="SAM" id="Phobius"/>
    </source>
</evidence>
<evidence type="ECO:0000313" key="3">
    <source>
        <dbReference type="Proteomes" id="UP000280834"/>
    </source>
</evidence>
<evidence type="ECO:0000313" key="4">
    <source>
        <dbReference type="WBParaSite" id="BTMF_0000486601-mRNA-1"/>
    </source>
</evidence>
<reference evidence="4" key="1">
    <citation type="submission" date="2017-02" db="UniProtKB">
        <authorList>
            <consortium name="WormBaseParasite"/>
        </authorList>
    </citation>
    <scope>IDENTIFICATION</scope>
</reference>
<accession>A0A0R3QES3</accession>
<protein>
    <submittedName>
        <fullName evidence="2 4">Uncharacterized protein</fullName>
    </submittedName>
</protein>
<keyword evidence="1" id="KW-0812">Transmembrane</keyword>
<evidence type="ECO:0000313" key="2">
    <source>
        <dbReference type="EMBL" id="VDO16228.1"/>
    </source>
</evidence>
<dbReference type="AlphaFoldDB" id="A0A0R3QES3"/>
<sequence length="47" mass="5637">MFTIIIYRGAKSVFFSDWHFILPIQIGSISTRFLNFLICLLFYQMML</sequence>
<name>A0A0R3QES3_9BILA</name>
<feature type="transmembrane region" description="Helical" evidence="1">
    <location>
        <begin position="20"/>
        <end position="43"/>
    </location>
</feature>
<keyword evidence="3" id="KW-1185">Reference proteome</keyword>
<organism evidence="4">
    <name type="scientific">Brugia timori</name>
    <dbReference type="NCBI Taxonomy" id="42155"/>
    <lineage>
        <taxon>Eukaryota</taxon>
        <taxon>Metazoa</taxon>
        <taxon>Ecdysozoa</taxon>
        <taxon>Nematoda</taxon>
        <taxon>Chromadorea</taxon>
        <taxon>Rhabditida</taxon>
        <taxon>Spirurina</taxon>
        <taxon>Spiruromorpha</taxon>
        <taxon>Filarioidea</taxon>
        <taxon>Onchocercidae</taxon>
        <taxon>Brugia</taxon>
    </lineage>
</organism>
<dbReference type="Proteomes" id="UP000280834">
    <property type="component" value="Unassembled WGS sequence"/>
</dbReference>
<keyword evidence="1" id="KW-0472">Membrane</keyword>
<proteinExistence type="predicted"/>
<dbReference type="WBParaSite" id="BTMF_0000486601-mRNA-1">
    <property type="protein sequence ID" value="BTMF_0000486601-mRNA-1"/>
    <property type="gene ID" value="BTMF_0000486601"/>
</dbReference>
<keyword evidence="1" id="KW-1133">Transmembrane helix</keyword>
<dbReference type="EMBL" id="UZAG01004014">
    <property type="protein sequence ID" value="VDO16228.1"/>
    <property type="molecule type" value="Genomic_DNA"/>
</dbReference>
<reference evidence="2 3" key="2">
    <citation type="submission" date="2018-11" db="EMBL/GenBank/DDBJ databases">
        <authorList>
            <consortium name="Pathogen Informatics"/>
        </authorList>
    </citation>
    <scope>NUCLEOTIDE SEQUENCE [LARGE SCALE GENOMIC DNA]</scope>
</reference>
<gene>
    <name evidence="2" type="ORF">BTMF_LOCUS4154</name>
</gene>